<dbReference type="InterPro" id="IPR038973">
    <property type="entry name" value="MutL/Mlh/Pms-like"/>
</dbReference>
<evidence type="ECO:0000313" key="2">
    <source>
        <dbReference type="EMBL" id="GAH08819.1"/>
    </source>
</evidence>
<dbReference type="InterPro" id="IPR013507">
    <property type="entry name" value="DNA_mismatch_S5_2-like"/>
</dbReference>
<dbReference type="GO" id="GO:0005524">
    <property type="term" value="F:ATP binding"/>
    <property type="evidence" value="ECO:0007669"/>
    <property type="project" value="InterPro"/>
</dbReference>
<dbReference type="PANTHER" id="PTHR10073:SF12">
    <property type="entry name" value="DNA MISMATCH REPAIR PROTEIN MLH1"/>
    <property type="match status" value="1"/>
</dbReference>
<dbReference type="AlphaFoldDB" id="X1DV29"/>
<feature type="domain" description="DNA mismatch repair protein S5" evidence="1">
    <location>
        <begin position="47"/>
        <end position="167"/>
    </location>
</feature>
<dbReference type="GO" id="GO:0140664">
    <property type="term" value="F:ATP-dependent DNA damage sensor activity"/>
    <property type="evidence" value="ECO:0007669"/>
    <property type="project" value="InterPro"/>
</dbReference>
<reference evidence="2" key="1">
    <citation type="journal article" date="2014" name="Front. Microbiol.">
        <title>High frequency of phylogenetically diverse reductive dehalogenase-homologous genes in deep subseafloor sedimentary metagenomes.</title>
        <authorList>
            <person name="Kawai M."/>
            <person name="Futagami T."/>
            <person name="Toyoda A."/>
            <person name="Takaki Y."/>
            <person name="Nishi S."/>
            <person name="Hori S."/>
            <person name="Arai W."/>
            <person name="Tsubouchi T."/>
            <person name="Morono Y."/>
            <person name="Uchiyama I."/>
            <person name="Ito T."/>
            <person name="Fujiyama A."/>
            <person name="Inagaki F."/>
            <person name="Takami H."/>
        </authorList>
    </citation>
    <scope>NUCLEOTIDE SEQUENCE</scope>
    <source>
        <strain evidence="2">Expedition CK06-06</strain>
    </source>
</reference>
<protein>
    <recommendedName>
        <fullName evidence="1">DNA mismatch repair protein S5 domain-containing protein</fullName>
    </recommendedName>
</protein>
<name>X1DV29_9ZZZZ</name>
<dbReference type="InterPro" id="IPR020568">
    <property type="entry name" value="Ribosomal_Su5_D2-typ_SF"/>
</dbReference>
<dbReference type="EMBL" id="BART01030930">
    <property type="protein sequence ID" value="GAH08819.1"/>
    <property type="molecule type" value="Genomic_DNA"/>
</dbReference>
<dbReference type="CDD" id="cd00782">
    <property type="entry name" value="MutL_Trans"/>
    <property type="match status" value="1"/>
</dbReference>
<dbReference type="SUPFAM" id="SSF54211">
    <property type="entry name" value="Ribosomal protein S5 domain 2-like"/>
    <property type="match status" value="1"/>
</dbReference>
<comment type="caution">
    <text evidence="2">The sequence shown here is derived from an EMBL/GenBank/DDBJ whole genome shotgun (WGS) entry which is preliminary data.</text>
</comment>
<dbReference type="Gene3D" id="3.30.230.10">
    <property type="match status" value="1"/>
</dbReference>
<sequence>TANTEMSHITEQFTRTALSNTETDFTLEANARVIYNLKGGQSLRQRISSLFSSELGENLIETESDEKKTGVHIYALLGKPEISRTNNKLQYIFLNSRFIRDKFISHAIKEAYRGCIEENRFPVIFLFIDMPYEEYDVNVHPTKIEVRFYNSNLIHSQILAVLREKLLAVDVGVSAKIPAGRYKSKQIGEAIAEFFKKHRPIHTQEQMGLQSAEPLRKYQTQYRPSTEYERQLTQKRNFLQIHDSYIVTETDEGFCIID</sequence>
<dbReference type="PANTHER" id="PTHR10073">
    <property type="entry name" value="DNA MISMATCH REPAIR PROTEIN MLH, PMS, MUTL"/>
    <property type="match status" value="1"/>
</dbReference>
<accession>X1DV29</accession>
<dbReference type="GO" id="GO:0030983">
    <property type="term" value="F:mismatched DNA binding"/>
    <property type="evidence" value="ECO:0007669"/>
    <property type="project" value="InterPro"/>
</dbReference>
<feature type="non-terminal residue" evidence="2">
    <location>
        <position position="1"/>
    </location>
</feature>
<dbReference type="GO" id="GO:0006298">
    <property type="term" value="P:mismatch repair"/>
    <property type="evidence" value="ECO:0007669"/>
    <property type="project" value="InterPro"/>
</dbReference>
<proteinExistence type="predicted"/>
<evidence type="ECO:0000259" key="1">
    <source>
        <dbReference type="SMART" id="SM01340"/>
    </source>
</evidence>
<dbReference type="SMART" id="SM01340">
    <property type="entry name" value="DNA_mis_repair"/>
    <property type="match status" value="1"/>
</dbReference>
<feature type="non-terminal residue" evidence="2">
    <location>
        <position position="258"/>
    </location>
</feature>
<dbReference type="InterPro" id="IPR014721">
    <property type="entry name" value="Ribsml_uS5_D2-typ_fold_subgr"/>
</dbReference>
<organism evidence="2">
    <name type="scientific">marine sediment metagenome</name>
    <dbReference type="NCBI Taxonomy" id="412755"/>
    <lineage>
        <taxon>unclassified sequences</taxon>
        <taxon>metagenomes</taxon>
        <taxon>ecological metagenomes</taxon>
    </lineage>
</organism>
<dbReference type="GO" id="GO:0032300">
    <property type="term" value="C:mismatch repair complex"/>
    <property type="evidence" value="ECO:0007669"/>
    <property type="project" value="InterPro"/>
</dbReference>
<gene>
    <name evidence="2" type="ORF">S01H4_53850</name>
</gene>
<dbReference type="Pfam" id="PF01119">
    <property type="entry name" value="DNA_mis_repair"/>
    <property type="match status" value="1"/>
</dbReference>
<dbReference type="GO" id="GO:0016887">
    <property type="term" value="F:ATP hydrolysis activity"/>
    <property type="evidence" value="ECO:0007669"/>
    <property type="project" value="InterPro"/>
</dbReference>